<dbReference type="EMBL" id="JAOYFB010000038">
    <property type="protein sequence ID" value="KAK4025819.1"/>
    <property type="molecule type" value="Genomic_DNA"/>
</dbReference>
<reference evidence="1 2" key="1">
    <citation type="journal article" date="2023" name="Nucleic Acids Res.">
        <title>The hologenome of Daphnia magna reveals possible DNA methylation and microbiome-mediated evolution of the host genome.</title>
        <authorList>
            <person name="Chaturvedi A."/>
            <person name="Li X."/>
            <person name="Dhandapani V."/>
            <person name="Marshall H."/>
            <person name="Kissane S."/>
            <person name="Cuenca-Cambronero M."/>
            <person name="Asole G."/>
            <person name="Calvet F."/>
            <person name="Ruiz-Romero M."/>
            <person name="Marangio P."/>
            <person name="Guigo R."/>
            <person name="Rago D."/>
            <person name="Mirbahai L."/>
            <person name="Eastwood N."/>
            <person name="Colbourne J.K."/>
            <person name="Zhou J."/>
            <person name="Mallon E."/>
            <person name="Orsini L."/>
        </authorList>
    </citation>
    <scope>NUCLEOTIDE SEQUENCE [LARGE SCALE GENOMIC DNA]</scope>
    <source>
        <strain evidence="1">LRV0_1</strain>
    </source>
</reference>
<comment type="caution">
    <text evidence="1">The sequence shown here is derived from an EMBL/GenBank/DDBJ whole genome shotgun (WGS) entry which is preliminary data.</text>
</comment>
<proteinExistence type="predicted"/>
<dbReference type="Proteomes" id="UP001234178">
    <property type="component" value="Unassembled WGS sequence"/>
</dbReference>
<evidence type="ECO:0000313" key="1">
    <source>
        <dbReference type="EMBL" id="KAK4025819.1"/>
    </source>
</evidence>
<evidence type="ECO:0000313" key="2">
    <source>
        <dbReference type="Proteomes" id="UP001234178"/>
    </source>
</evidence>
<accession>A0ABR0AL35</accession>
<name>A0ABR0AL35_9CRUS</name>
<sequence length="64" mass="7271">MKELMNSEEEGEEEGKQKLVIGALVPANRHLQTNLRNEQRNILLRNEKERENGHFMASSAGVVP</sequence>
<protein>
    <submittedName>
        <fullName evidence="1">Uncharacterized protein</fullName>
    </submittedName>
</protein>
<keyword evidence="2" id="KW-1185">Reference proteome</keyword>
<organism evidence="1 2">
    <name type="scientific">Daphnia magna</name>
    <dbReference type="NCBI Taxonomy" id="35525"/>
    <lineage>
        <taxon>Eukaryota</taxon>
        <taxon>Metazoa</taxon>
        <taxon>Ecdysozoa</taxon>
        <taxon>Arthropoda</taxon>
        <taxon>Crustacea</taxon>
        <taxon>Branchiopoda</taxon>
        <taxon>Diplostraca</taxon>
        <taxon>Cladocera</taxon>
        <taxon>Anomopoda</taxon>
        <taxon>Daphniidae</taxon>
        <taxon>Daphnia</taxon>
    </lineage>
</organism>
<gene>
    <name evidence="1" type="ORF">OUZ56_014865</name>
</gene>